<dbReference type="RefSeq" id="WP_140605197.1">
    <property type="nucleotide sequence ID" value="NZ_SAWY01000038.1"/>
</dbReference>
<evidence type="ECO:0000313" key="2">
    <source>
        <dbReference type="Proteomes" id="UP000315303"/>
    </source>
</evidence>
<dbReference type="OrthoDB" id="5523335at2"/>
<keyword evidence="2" id="KW-1185">Reference proteome</keyword>
<dbReference type="InterPro" id="IPR007139">
    <property type="entry name" value="DUF349"/>
</dbReference>
<dbReference type="Proteomes" id="UP000315303">
    <property type="component" value="Unassembled WGS sequence"/>
</dbReference>
<organism evidence="1 2">
    <name type="scientific">Litorilituus lipolyticus</name>
    <dbReference type="NCBI Taxonomy" id="2491017"/>
    <lineage>
        <taxon>Bacteria</taxon>
        <taxon>Pseudomonadati</taxon>
        <taxon>Pseudomonadota</taxon>
        <taxon>Gammaproteobacteria</taxon>
        <taxon>Alteromonadales</taxon>
        <taxon>Colwelliaceae</taxon>
        <taxon>Litorilituus</taxon>
    </lineage>
</organism>
<evidence type="ECO:0000313" key="1">
    <source>
        <dbReference type="EMBL" id="TPH12812.1"/>
    </source>
</evidence>
<dbReference type="EMBL" id="SAWY01000038">
    <property type="protein sequence ID" value="TPH12812.1"/>
    <property type="molecule type" value="Genomic_DNA"/>
</dbReference>
<protein>
    <submittedName>
        <fullName evidence="1">DUF349 domain-containing protein</fullName>
    </submittedName>
</protein>
<gene>
    <name evidence="1" type="ORF">EPA86_15430</name>
</gene>
<name>A0A502KMI6_9GAMM</name>
<dbReference type="Pfam" id="PF03993">
    <property type="entry name" value="DUF349"/>
    <property type="match status" value="2"/>
</dbReference>
<accession>A0A502KMI6</accession>
<sequence>MIFSSLFKSKNNWQSKQSATRISAIQNELSCNEPAQKQVLCDLYTNDESELVRKAALIKLNSFDDYLNAYNHNSLKKIKEFAKKQLLLVLHNEHEIKLSSDEKLTFIQSNEVLTISELESWLALEQSSDVVFTLFDLIKEKKQQQGKSYQQFVVNVFTHHQNEKIQKTLVDECDDATILEKLLKKSSIDIISQVINDKLFAQQQAKEKPIKIKKQVNLILSKLLALKDIVSYETYLAKKAELEAQWQSAQVDFNYLLTADQELLNEKFEGINKQLAKIFTAKAENYQQEQIAKQLSDQKHQASKMFNEQLVSLNKAITKAVFESQEFNQQVFRDSLDQIQKDIHSSVLNKQEQSALLNELNLIHEKLTKLPEIAESVTKATHLISKMSQLALPSDIIELNEKQNLFSKWLAEWRQVENMSSGILPESILEAYQEINNSWKSTLLPLQNEQKQIFSQVRKKLLDVKRLLSQGKYKVCFGLFKGVNKQYVLLSEKQQAQLQRDYSQVSEKISELNDWEHYIATPRKQELLEQIQSLVDSPLDNPNDQAAKVKAFRKQWNLLGHADEAIDHQLNEQFNEACEQAFGPCRLFYAEQEKVRALHLTKREDILQQARALAQNTNTEKNQEIDFKELDAQVNKLQQHWSDAGEVDRSVYRPLNDEFKQLIQPLKAIIKEFHLKNMTEKKQLIDKAEKETSNENVFQAIENVKQYQKQWRNIGFSGAHNENKLWQQFRKVNDVIFAKRDEVKAEQQQVQIQLEEELFQKLNELQSQFNKGNAEPLSVLKSLKVETLALHEDVLSNKPVLKSVLKQVDDFLTLLNETEQEINIKADKQNWQSLFGLLKAFINKEFSPNQLDEQQGFADLLPIWQKRLSECLVQSKGVEAKQRETKTLEIEVLAQIDSPQEYQNERMAVQVQLMQQQMQSGGSINLPKDFAQWLQLGQLTVDELPLLSRLEPVFCH</sequence>
<dbReference type="AlphaFoldDB" id="A0A502KMI6"/>
<reference evidence="1 2" key="1">
    <citation type="submission" date="2019-01" db="EMBL/GenBank/DDBJ databases">
        <title>Litorilituus lipolytica sp. nov., isolated from intertidal sand of the Yellow Sea in China.</title>
        <authorList>
            <person name="Liu A."/>
        </authorList>
    </citation>
    <scope>NUCLEOTIDE SEQUENCE [LARGE SCALE GENOMIC DNA]</scope>
    <source>
        <strain evidence="1 2">RZ04</strain>
    </source>
</reference>
<comment type="caution">
    <text evidence="1">The sequence shown here is derived from an EMBL/GenBank/DDBJ whole genome shotgun (WGS) entry which is preliminary data.</text>
</comment>
<proteinExistence type="predicted"/>